<keyword evidence="1" id="KW-0472">Membrane</keyword>
<feature type="transmembrane region" description="Helical" evidence="1">
    <location>
        <begin position="532"/>
        <end position="553"/>
    </location>
</feature>
<accession>A0A1B1YDD3</accession>
<feature type="transmembrane region" description="Helical" evidence="1">
    <location>
        <begin position="591"/>
        <end position="613"/>
    </location>
</feature>
<protein>
    <submittedName>
        <fullName evidence="2">Uncharacterized protein</fullName>
    </submittedName>
</protein>
<evidence type="ECO:0000256" key="1">
    <source>
        <dbReference type="SAM" id="Phobius"/>
    </source>
</evidence>
<dbReference type="RefSeq" id="WP_065821341.1">
    <property type="nucleotide sequence ID" value="NZ_CP014672.1"/>
</dbReference>
<feature type="transmembrane region" description="Helical" evidence="1">
    <location>
        <begin position="212"/>
        <end position="231"/>
    </location>
</feature>
<feature type="transmembrane region" description="Helical" evidence="1">
    <location>
        <begin position="507"/>
        <end position="525"/>
    </location>
</feature>
<evidence type="ECO:0000313" key="3">
    <source>
        <dbReference type="Proteomes" id="UP000092971"/>
    </source>
</evidence>
<keyword evidence="1" id="KW-0812">Transmembrane</keyword>
<feature type="transmembrane region" description="Helical" evidence="1">
    <location>
        <begin position="456"/>
        <end position="477"/>
    </location>
</feature>
<feature type="transmembrane region" description="Helical" evidence="1">
    <location>
        <begin position="409"/>
        <end position="429"/>
    </location>
</feature>
<gene>
    <name evidence="2" type="ORF">CSTERTH_06880</name>
</gene>
<feature type="transmembrane region" description="Helical" evidence="1">
    <location>
        <begin position="121"/>
        <end position="141"/>
    </location>
</feature>
<feature type="transmembrane region" description="Helical" evidence="1">
    <location>
        <begin position="74"/>
        <end position="94"/>
    </location>
</feature>
<dbReference type="AlphaFoldDB" id="A0A1B1YDD3"/>
<feature type="transmembrane region" description="Helical" evidence="1">
    <location>
        <begin position="306"/>
        <end position="324"/>
    </location>
</feature>
<evidence type="ECO:0000313" key="2">
    <source>
        <dbReference type="EMBL" id="ANW98769.1"/>
    </source>
</evidence>
<name>A0A1B1YDD3_THEST</name>
<sequence>MALLYICLSVCVGAGIILSLKPYWKTGMEFLNRPNRPVSPIFVFLPSAYLIGTLILSWITYFLALAFKNYEKPLFYANTISFVIAVVFLTFLFLSHRERVKRLVYETKKYGISLNIKGTEWFVLISSAVFWTFFICRSLYLDGSYLRVGVSAFSDFGAHLPVIRSFSVGKNFPAQYPHFPDGTMRYHFMFYFMAGNLEFLGLTLPQALNIPSVLSLVSFSMLLYALCVFLTKKTQAGVLSCFLFAFRSSFAFFTYRNGFSSIKDFIHAVANNLNADGTYREHIGNTLHEDWGLWAQKVYINQRHLAFAYGLFIIVLFLMIPFFVETVEYAVKSLQPAKSEKSGLKNNKKPFGDYIKIILFSRQAWAVRSILPCVLSGIILGLMAYWNGAVVIAGISVLFIMAALSMHKLGYLVTAIITFALSVFQTRFFTASNTGVVSVKFNPGFLAESGSLKDIAAYYIELLGVFPFILTGVFIFHCARKSRHAAVIILVISLLLLILFIPSIGIFRAFLIILLLVLFYAALIYRSTNLKVCRISSWLIPVFAAPVVLATTLQLTPDVTVNHKYIILAVILLNIPVSDLLTEFFKSGTTFIVSVCLIFLLTCTGLVDMITLYNLDRNSVSYNLKDELLLWAMNETRPDDIFLTHYMTHYGAPMTIMLAGRSVYNGYPYFTITAGYDIAHREECMKKIYSAADENELRNLAISEGIDYIVIEDQNRNAAEYKLNEEIFYKTFGVAFQNGSITIFKVR</sequence>
<proteinExistence type="predicted"/>
<dbReference type="EMBL" id="CP014672">
    <property type="protein sequence ID" value="ANW98769.1"/>
    <property type="molecule type" value="Genomic_DNA"/>
</dbReference>
<dbReference type="OrthoDB" id="8617320at2"/>
<feature type="transmembrane region" description="Helical" evidence="1">
    <location>
        <begin position="186"/>
        <end position="205"/>
    </location>
</feature>
<feature type="transmembrane region" description="Helical" evidence="1">
    <location>
        <begin position="369"/>
        <end position="402"/>
    </location>
</feature>
<organism evidence="2 3">
    <name type="scientific">Thermoclostridium stercorarium subsp. thermolacticum DSM 2910</name>
    <dbReference type="NCBI Taxonomy" id="1121336"/>
    <lineage>
        <taxon>Bacteria</taxon>
        <taxon>Bacillati</taxon>
        <taxon>Bacillota</taxon>
        <taxon>Clostridia</taxon>
        <taxon>Eubacteriales</taxon>
        <taxon>Oscillospiraceae</taxon>
        <taxon>Thermoclostridium</taxon>
    </lineage>
</organism>
<feature type="transmembrane region" description="Helical" evidence="1">
    <location>
        <begin position="484"/>
        <end position="501"/>
    </location>
</feature>
<reference evidence="2 3" key="1">
    <citation type="submission" date="2016-02" db="EMBL/GenBank/DDBJ databases">
        <title>Comparison of Clostridium stercorarium subspecies using comparative genomics and transcriptomics.</title>
        <authorList>
            <person name="Schellenberg J."/>
            <person name="Thallinger G."/>
            <person name="Levin D.B."/>
            <person name="Zhang X."/>
            <person name="Alvare G."/>
            <person name="Fristensky B."/>
            <person name="Sparling R."/>
        </authorList>
    </citation>
    <scope>NUCLEOTIDE SEQUENCE [LARGE SCALE GENOMIC DNA]</scope>
    <source>
        <strain evidence="2 3">DSM 2910</strain>
    </source>
</reference>
<keyword evidence="1" id="KW-1133">Transmembrane helix</keyword>
<feature type="transmembrane region" description="Helical" evidence="1">
    <location>
        <begin position="565"/>
        <end position="584"/>
    </location>
</feature>
<feature type="transmembrane region" description="Helical" evidence="1">
    <location>
        <begin position="43"/>
        <end position="67"/>
    </location>
</feature>
<dbReference type="Proteomes" id="UP000092971">
    <property type="component" value="Chromosome"/>
</dbReference>